<feature type="domain" description="FecR protein" evidence="2">
    <location>
        <begin position="75"/>
        <end position="150"/>
    </location>
</feature>
<evidence type="ECO:0000313" key="4">
    <source>
        <dbReference type="Proteomes" id="UP001482513"/>
    </source>
</evidence>
<sequence>MLNVGKFYRRSHRRLATQITGLASLVAIVLAGLPAQASVTLTRAEVEALRNRVEFIPRGRQARAARMSDFLALGDALRTAASSQADLRFNDGSLARVGERATFRFVPNTRNFRLTNGTVLLLIPPGQGRTNIQTPSAVTGIQGSAVVVRYVPESDLTLVMALTNNPAGPMTITTSSCGEGVADCSATEYALYGGQMALIQNNQVQVVEFDLPTFYQTSPLVEGLELDNPNAESPLGPALEAVREETLEALSEQVPFAESITLNPALIGIDSNGQIITDQNLPLSPATAGVSPSPSQFPTDVVNTPAPDPSLNQPPIAGGGDFGNNGGSIGIGVGGGGIGVGVGVDPRGNNGNNGVGVGVGGDPGNNNAGGNGNGNGVGNGNNGVGVGVGGDPGNNNAGGNGNGNGGNGNNGVGVGVGGDPGNNNAGGNGNGNGVGNGSENGGGNGVGNGGGVGGGGSQPDDPFIPPVK</sequence>
<comment type="caution">
    <text evidence="3">The sequence shown here is derived from an EMBL/GenBank/DDBJ whole genome shotgun (WGS) entry which is preliminary data.</text>
</comment>
<gene>
    <name evidence="3" type="ORF">NC992_00815</name>
</gene>
<feature type="region of interest" description="Disordered" evidence="1">
    <location>
        <begin position="353"/>
        <end position="468"/>
    </location>
</feature>
<protein>
    <submittedName>
        <fullName evidence="3">FecR family protein</fullName>
    </submittedName>
</protein>
<organism evidence="3 4">
    <name type="scientific">Leptolyngbya subtilissima DQ-A4</name>
    <dbReference type="NCBI Taxonomy" id="2933933"/>
    <lineage>
        <taxon>Bacteria</taxon>
        <taxon>Bacillati</taxon>
        <taxon>Cyanobacteriota</taxon>
        <taxon>Cyanophyceae</taxon>
        <taxon>Leptolyngbyales</taxon>
        <taxon>Leptolyngbyaceae</taxon>
        <taxon>Leptolyngbya group</taxon>
        <taxon>Leptolyngbya</taxon>
    </lineage>
</organism>
<dbReference type="EMBL" id="JAMPKX010000001">
    <property type="protein sequence ID" value="MEP0945402.1"/>
    <property type="molecule type" value="Genomic_DNA"/>
</dbReference>
<dbReference type="Pfam" id="PF04773">
    <property type="entry name" value="FecR"/>
    <property type="match status" value="1"/>
</dbReference>
<dbReference type="PANTHER" id="PTHR37612">
    <property type="entry name" value="FIBROIN HEAVY CHAIN FIB-H LIKE PROTEIN"/>
    <property type="match status" value="1"/>
</dbReference>
<keyword evidence="4" id="KW-1185">Reference proteome</keyword>
<evidence type="ECO:0000259" key="2">
    <source>
        <dbReference type="Pfam" id="PF04773"/>
    </source>
</evidence>
<evidence type="ECO:0000313" key="3">
    <source>
        <dbReference type="EMBL" id="MEP0945402.1"/>
    </source>
</evidence>
<evidence type="ECO:0000256" key="1">
    <source>
        <dbReference type="SAM" id="MobiDB-lite"/>
    </source>
</evidence>
<dbReference type="RefSeq" id="WP_190698094.1">
    <property type="nucleotide sequence ID" value="NZ_JAMPKX010000001.1"/>
</dbReference>
<feature type="compositionally biased region" description="Gly residues" evidence="1">
    <location>
        <begin position="353"/>
        <end position="457"/>
    </location>
</feature>
<proteinExistence type="predicted"/>
<name>A0ABV0JY41_9CYAN</name>
<accession>A0ABV0JY41</accession>
<dbReference type="InterPro" id="IPR052258">
    <property type="entry name" value="Diverse_Func_Domain-Protein"/>
</dbReference>
<reference evidence="3 4" key="1">
    <citation type="submission" date="2022-04" db="EMBL/GenBank/DDBJ databases">
        <title>Positive selection, recombination, and allopatry shape intraspecific diversity of widespread and dominant cyanobacteria.</title>
        <authorList>
            <person name="Wei J."/>
            <person name="Shu W."/>
            <person name="Hu C."/>
        </authorList>
    </citation>
    <scope>NUCLEOTIDE SEQUENCE [LARGE SCALE GENOMIC DNA]</scope>
    <source>
        <strain evidence="3 4">DQ-A4</strain>
    </source>
</reference>
<dbReference type="InterPro" id="IPR006860">
    <property type="entry name" value="FecR"/>
</dbReference>
<dbReference type="PANTHER" id="PTHR37612:SF19">
    <property type="entry name" value="FIBROIN HEAVY CHAIN FIB-H LIKE PROTEIN"/>
    <property type="match status" value="1"/>
</dbReference>
<dbReference type="Proteomes" id="UP001482513">
    <property type="component" value="Unassembled WGS sequence"/>
</dbReference>